<feature type="region of interest" description="Disordered" evidence="1">
    <location>
        <begin position="1"/>
        <end position="26"/>
    </location>
</feature>
<keyword evidence="4" id="KW-1185">Reference proteome</keyword>
<dbReference type="EMBL" id="FTNO01000007">
    <property type="protein sequence ID" value="SIR92918.1"/>
    <property type="molecule type" value="Genomic_DNA"/>
</dbReference>
<proteinExistence type="predicted"/>
<evidence type="ECO:0000256" key="1">
    <source>
        <dbReference type="SAM" id="MobiDB-lite"/>
    </source>
</evidence>
<accession>A0A1N7EXT7</accession>
<dbReference type="Proteomes" id="UP000186914">
    <property type="component" value="Unassembled WGS sequence"/>
</dbReference>
<dbReference type="Pfam" id="PF24035">
    <property type="entry name" value="DUF7344"/>
    <property type="match status" value="1"/>
</dbReference>
<evidence type="ECO:0000313" key="4">
    <source>
        <dbReference type="Proteomes" id="UP000186914"/>
    </source>
</evidence>
<feature type="domain" description="DUF7344" evidence="2">
    <location>
        <begin position="133"/>
        <end position="211"/>
    </location>
</feature>
<evidence type="ECO:0000259" key="2">
    <source>
        <dbReference type="Pfam" id="PF24035"/>
    </source>
</evidence>
<dbReference type="InterPro" id="IPR055768">
    <property type="entry name" value="DUF7344"/>
</dbReference>
<name>A0A1N7EXT7_9EURY</name>
<protein>
    <recommendedName>
        <fullName evidence="2">DUF7344 domain-containing protein</fullName>
    </recommendedName>
</protein>
<feature type="compositionally biased region" description="Basic and acidic residues" evidence="1">
    <location>
        <begin position="1"/>
        <end position="13"/>
    </location>
</feature>
<gene>
    <name evidence="3" type="ORF">SAMN05421858_4616</name>
</gene>
<reference evidence="4" key="1">
    <citation type="submission" date="2017-01" db="EMBL/GenBank/DDBJ databases">
        <authorList>
            <person name="Varghese N."/>
            <person name="Submissions S."/>
        </authorList>
    </citation>
    <scope>NUCLEOTIDE SEQUENCE [LARGE SCALE GENOMIC DNA]</scope>
    <source>
        <strain evidence="4">CGMCC 1.7737</strain>
    </source>
</reference>
<dbReference type="AlphaFoldDB" id="A0A1N7EXT7"/>
<organism evidence="3 4">
    <name type="scientific">Haladaptatus litoreus</name>
    <dbReference type="NCBI Taxonomy" id="553468"/>
    <lineage>
        <taxon>Archaea</taxon>
        <taxon>Methanobacteriati</taxon>
        <taxon>Methanobacteriota</taxon>
        <taxon>Stenosarchaea group</taxon>
        <taxon>Halobacteria</taxon>
        <taxon>Halobacteriales</taxon>
        <taxon>Haladaptataceae</taxon>
        <taxon>Haladaptatus</taxon>
    </lineage>
</organism>
<evidence type="ECO:0000313" key="3">
    <source>
        <dbReference type="EMBL" id="SIR92918.1"/>
    </source>
</evidence>
<sequence>MSDTHRTSDDHDNGAPPTKPPTATRPVASLPVEALCSLLVDARVRAVLRAFEHASEFTLDQSTVVEELVSRSPQPREDIRLQLRHIVLPKLTTSGILEYEAEGIRIRYHPHSRLTTLLKHADNDPNSIQDRCFDALGHPQRRLILAGLVDAENGRALTAITLGLMRTDGNRVSPERSGREFQQARTALIHKHLPRLVANELITYRDASETVAMRETPAAQRLPSYVTTLDAVERE</sequence>